<gene>
    <name evidence="1" type="ORF">BD289DRAFT_433558</name>
</gene>
<accession>A0A2T3A8J1</accession>
<dbReference type="AlphaFoldDB" id="A0A2T3A8J1"/>
<dbReference type="InParanoid" id="A0A2T3A8J1"/>
<dbReference type="EMBL" id="KZ678438">
    <property type="protein sequence ID" value="PSR85760.1"/>
    <property type="molecule type" value="Genomic_DNA"/>
</dbReference>
<dbReference type="InterPro" id="IPR029063">
    <property type="entry name" value="SAM-dependent_MTases_sf"/>
</dbReference>
<reference evidence="1 2" key="1">
    <citation type="journal article" date="2018" name="Mycol. Prog.">
        <title>Coniella lustricola, a new species from submerged detritus.</title>
        <authorList>
            <person name="Raudabaugh D.B."/>
            <person name="Iturriaga T."/>
            <person name="Carver A."/>
            <person name="Mondo S."/>
            <person name="Pangilinan J."/>
            <person name="Lipzen A."/>
            <person name="He G."/>
            <person name="Amirebrahimi M."/>
            <person name="Grigoriev I.V."/>
            <person name="Miller A.N."/>
        </authorList>
    </citation>
    <scope>NUCLEOTIDE SEQUENCE [LARGE SCALE GENOMIC DNA]</scope>
    <source>
        <strain evidence="1 2">B22-T-1</strain>
    </source>
</reference>
<evidence type="ECO:0000313" key="1">
    <source>
        <dbReference type="EMBL" id="PSR85760.1"/>
    </source>
</evidence>
<organism evidence="1 2">
    <name type="scientific">Coniella lustricola</name>
    <dbReference type="NCBI Taxonomy" id="2025994"/>
    <lineage>
        <taxon>Eukaryota</taxon>
        <taxon>Fungi</taxon>
        <taxon>Dikarya</taxon>
        <taxon>Ascomycota</taxon>
        <taxon>Pezizomycotina</taxon>
        <taxon>Sordariomycetes</taxon>
        <taxon>Sordariomycetidae</taxon>
        <taxon>Diaporthales</taxon>
        <taxon>Schizoparmaceae</taxon>
        <taxon>Coniella</taxon>
    </lineage>
</organism>
<keyword evidence="2" id="KW-1185">Reference proteome</keyword>
<protein>
    <recommendedName>
        <fullName evidence="3">S-adenosyl-L-methionine-dependent methyltransferase</fullName>
    </recommendedName>
</protein>
<evidence type="ECO:0008006" key="3">
    <source>
        <dbReference type="Google" id="ProtNLM"/>
    </source>
</evidence>
<dbReference type="SUPFAM" id="SSF53335">
    <property type="entry name" value="S-adenosyl-L-methionine-dependent methyltransferases"/>
    <property type="match status" value="1"/>
</dbReference>
<proteinExistence type="predicted"/>
<dbReference type="PANTHER" id="PTHR39290:SF6">
    <property type="entry name" value="S-ADENOSYL-L-METHIONINE-DEPENDENT METHYLTRANSFERASES SUPERFAMILY PROTEIN"/>
    <property type="match status" value="1"/>
</dbReference>
<dbReference type="OrthoDB" id="5411518at2759"/>
<name>A0A2T3A8J1_9PEZI</name>
<evidence type="ECO:0000313" key="2">
    <source>
        <dbReference type="Proteomes" id="UP000241462"/>
    </source>
</evidence>
<sequence length="388" mass="41722">MAASCTGSSSWDPAACIRDADAAARVAALLSRDDFAGAIKTYFNLPSNDSYAYHAITTVTLPQVQHVISLGGSNGLHAWYAPLPGSSSSDTPASLPSPPPPHDIEAYTTLFSHSTLTSAALTALASNAKKSSIRARVAAYLDSTRYIHPGAASILHIPKKKPAAKDVPLNPYFTFWAWSCRNLEWCGPCPESEARPQSHHILPVLMHHFGCAIPSYESLEILRLVARGRVVADMGSGNGYWAFMLRQHGLTVAPVDNAQSRWRANWVADTTIMDGAKWLAKNAGGQDVVLLMVYPVVGGTVGGGVDGGFTRDLIKAYKGDTIAVVGTQNHNGYTSFGKMTFAEYMAKEQPEWTRMVQIPIPSFAGKDEALFVYQRGESVAQLGPGGRI</sequence>
<dbReference type="Proteomes" id="UP000241462">
    <property type="component" value="Unassembled WGS sequence"/>
</dbReference>
<dbReference type="PANTHER" id="PTHR39290">
    <property type="entry name" value="C3H1-TYPE DOMAIN-CONTAINING PROTEIN-RELATED"/>
    <property type="match status" value="1"/>
</dbReference>